<keyword evidence="3" id="KW-1185">Reference proteome</keyword>
<sequence>MEARISIQQLAGWFFGLVFTLIGLINLFWGNDPFYGVFVVLLALIYFPPVTYFIQGMTGFRIPVWSKVLLGAFIIWSSLGVGELFDKIELMQQSFSANELNEGGYSIYFLV</sequence>
<protein>
    <submittedName>
        <fullName evidence="2">Uncharacterized protein</fullName>
    </submittedName>
</protein>
<feature type="transmembrane region" description="Helical" evidence="1">
    <location>
        <begin position="35"/>
        <end position="54"/>
    </location>
</feature>
<keyword evidence="1" id="KW-0812">Transmembrane</keyword>
<evidence type="ECO:0000313" key="2">
    <source>
        <dbReference type="EMBL" id="MCF1716726.1"/>
    </source>
</evidence>
<feature type="transmembrane region" description="Helical" evidence="1">
    <location>
        <begin position="12"/>
        <end position="29"/>
    </location>
</feature>
<proteinExistence type="predicted"/>
<evidence type="ECO:0000256" key="1">
    <source>
        <dbReference type="SAM" id="Phobius"/>
    </source>
</evidence>
<comment type="caution">
    <text evidence="2">The sequence shown here is derived from an EMBL/GenBank/DDBJ whole genome shotgun (WGS) entry which is preliminary data.</text>
</comment>
<keyword evidence="1" id="KW-1133">Transmembrane helix</keyword>
<accession>A0ABS9BQ34</accession>
<evidence type="ECO:0000313" key="3">
    <source>
        <dbReference type="Proteomes" id="UP001200145"/>
    </source>
</evidence>
<name>A0ABS9BQ34_9BACT</name>
<organism evidence="2 3">
    <name type="scientific">Flavihumibacter fluminis</name>
    <dbReference type="NCBI Taxonomy" id="2909236"/>
    <lineage>
        <taxon>Bacteria</taxon>
        <taxon>Pseudomonadati</taxon>
        <taxon>Bacteroidota</taxon>
        <taxon>Chitinophagia</taxon>
        <taxon>Chitinophagales</taxon>
        <taxon>Chitinophagaceae</taxon>
        <taxon>Flavihumibacter</taxon>
    </lineage>
</organism>
<dbReference type="Proteomes" id="UP001200145">
    <property type="component" value="Unassembled WGS sequence"/>
</dbReference>
<reference evidence="2 3" key="1">
    <citation type="submission" date="2022-01" db="EMBL/GenBank/DDBJ databases">
        <title>Flavihumibacter sp. nov., isolated from sediment of a river.</title>
        <authorList>
            <person name="Liu H."/>
        </authorList>
    </citation>
    <scope>NUCLEOTIDE SEQUENCE [LARGE SCALE GENOMIC DNA]</scope>
    <source>
        <strain evidence="2 3">RY-1</strain>
    </source>
</reference>
<gene>
    <name evidence="2" type="ORF">L0U88_18940</name>
</gene>
<keyword evidence="1" id="KW-0472">Membrane</keyword>
<feature type="transmembrane region" description="Helical" evidence="1">
    <location>
        <begin position="66"/>
        <end position="85"/>
    </location>
</feature>
<dbReference type="EMBL" id="JAKEVY010000006">
    <property type="protein sequence ID" value="MCF1716726.1"/>
    <property type="molecule type" value="Genomic_DNA"/>
</dbReference>
<dbReference type="RefSeq" id="WP_234868129.1">
    <property type="nucleotide sequence ID" value="NZ_JAKEVY010000006.1"/>
</dbReference>